<feature type="domain" description="TonB-dependent receptor-like beta-barrel" evidence="12">
    <location>
        <begin position="255"/>
        <end position="629"/>
    </location>
</feature>
<dbReference type="InterPro" id="IPR012910">
    <property type="entry name" value="Plug_dom"/>
</dbReference>
<feature type="domain" description="TonB-dependent receptor plug" evidence="13">
    <location>
        <begin position="46"/>
        <end position="158"/>
    </location>
</feature>
<keyword evidence="11" id="KW-0732">Signal</keyword>
<evidence type="ECO:0000256" key="1">
    <source>
        <dbReference type="ARBA" id="ARBA00004571"/>
    </source>
</evidence>
<comment type="caution">
    <text evidence="14">The sequence shown here is derived from an EMBL/GenBank/DDBJ whole genome shotgun (WGS) entry which is preliminary data.</text>
</comment>
<dbReference type="Proteomes" id="UP000248311">
    <property type="component" value="Unassembled WGS sequence"/>
</dbReference>
<dbReference type="InterPro" id="IPR039426">
    <property type="entry name" value="TonB-dep_rcpt-like"/>
</dbReference>
<dbReference type="Gene3D" id="2.40.170.20">
    <property type="entry name" value="TonB-dependent receptor, beta-barrel domain"/>
    <property type="match status" value="1"/>
</dbReference>
<proteinExistence type="inferred from homology"/>
<protein>
    <submittedName>
        <fullName evidence="14">Hemoglobin/transferrin/lactoferrin receptor protein</fullName>
    </submittedName>
</protein>
<evidence type="ECO:0000256" key="8">
    <source>
        <dbReference type="ARBA" id="ARBA00023237"/>
    </source>
</evidence>
<evidence type="ECO:0000256" key="2">
    <source>
        <dbReference type="ARBA" id="ARBA00009810"/>
    </source>
</evidence>
<dbReference type="InterPro" id="IPR037066">
    <property type="entry name" value="Plug_dom_sf"/>
</dbReference>
<dbReference type="InterPro" id="IPR036942">
    <property type="entry name" value="Beta-barrel_TonB_sf"/>
</dbReference>
<dbReference type="GO" id="GO:0009279">
    <property type="term" value="C:cell outer membrane"/>
    <property type="evidence" value="ECO:0007669"/>
    <property type="project" value="UniProtKB-SubCell"/>
</dbReference>
<evidence type="ECO:0000256" key="11">
    <source>
        <dbReference type="SAM" id="SignalP"/>
    </source>
</evidence>
<accession>A0A318SSF5</accession>
<dbReference type="PANTHER" id="PTHR30069">
    <property type="entry name" value="TONB-DEPENDENT OUTER MEMBRANE RECEPTOR"/>
    <property type="match status" value="1"/>
</dbReference>
<comment type="similarity">
    <text evidence="2 9 10">Belongs to the TonB-dependent receptor family.</text>
</comment>
<keyword evidence="4 9" id="KW-1134">Transmembrane beta strand</keyword>
<keyword evidence="15" id="KW-1185">Reference proteome</keyword>
<dbReference type="EMBL" id="QJTE01000007">
    <property type="protein sequence ID" value="PYE81316.1"/>
    <property type="molecule type" value="Genomic_DNA"/>
</dbReference>
<evidence type="ECO:0000256" key="4">
    <source>
        <dbReference type="ARBA" id="ARBA00022452"/>
    </source>
</evidence>
<evidence type="ECO:0000259" key="13">
    <source>
        <dbReference type="Pfam" id="PF07715"/>
    </source>
</evidence>
<dbReference type="PANTHER" id="PTHR30069:SF41">
    <property type="entry name" value="HEME_HEMOPEXIN UTILIZATION PROTEIN C"/>
    <property type="match status" value="1"/>
</dbReference>
<name>A0A318SSF5_9RHOB</name>
<evidence type="ECO:0000256" key="5">
    <source>
        <dbReference type="ARBA" id="ARBA00022692"/>
    </source>
</evidence>
<organism evidence="14 15">
    <name type="scientific">Pseudoroseicyclus aestuarii</name>
    <dbReference type="NCBI Taxonomy" id="1795041"/>
    <lineage>
        <taxon>Bacteria</taxon>
        <taxon>Pseudomonadati</taxon>
        <taxon>Pseudomonadota</taxon>
        <taxon>Alphaproteobacteria</taxon>
        <taxon>Rhodobacterales</taxon>
        <taxon>Paracoccaceae</taxon>
        <taxon>Pseudoroseicyclus</taxon>
    </lineage>
</organism>
<dbReference type="OrthoDB" id="9796221at2"/>
<evidence type="ECO:0000256" key="10">
    <source>
        <dbReference type="RuleBase" id="RU003357"/>
    </source>
</evidence>
<dbReference type="Pfam" id="PF00593">
    <property type="entry name" value="TonB_dep_Rec_b-barrel"/>
    <property type="match status" value="1"/>
</dbReference>
<dbReference type="InterPro" id="IPR000531">
    <property type="entry name" value="Beta-barrel_TonB"/>
</dbReference>
<dbReference type="SUPFAM" id="SSF56935">
    <property type="entry name" value="Porins"/>
    <property type="match status" value="1"/>
</dbReference>
<keyword evidence="3 9" id="KW-0813">Transport</keyword>
<evidence type="ECO:0000256" key="3">
    <source>
        <dbReference type="ARBA" id="ARBA00022448"/>
    </source>
</evidence>
<comment type="subcellular location">
    <subcellularLocation>
        <location evidence="1 9">Cell outer membrane</location>
        <topology evidence="1 9">Multi-pass membrane protein</topology>
    </subcellularLocation>
</comment>
<feature type="signal peptide" evidence="11">
    <location>
        <begin position="1"/>
        <end position="25"/>
    </location>
</feature>
<keyword evidence="7 9" id="KW-0472">Membrane</keyword>
<evidence type="ECO:0000256" key="7">
    <source>
        <dbReference type="ARBA" id="ARBA00023136"/>
    </source>
</evidence>
<evidence type="ECO:0000313" key="15">
    <source>
        <dbReference type="Proteomes" id="UP000248311"/>
    </source>
</evidence>
<evidence type="ECO:0000256" key="6">
    <source>
        <dbReference type="ARBA" id="ARBA00023077"/>
    </source>
</evidence>
<evidence type="ECO:0000256" key="9">
    <source>
        <dbReference type="PROSITE-ProRule" id="PRU01360"/>
    </source>
</evidence>
<dbReference type="CDD" id="cd01347">
    <property type="entry name" value="ligand_gated_channel"/>
    <property type="match status" value="1"/>
</dbReference>
<dbReference type="GO" id="GO:0044718">
    <property type="term" value="P:siderophore transmembrane transport"/>
    <property type="evidence" value="ECO:0007669"/>
    <property type="project" value="TreeGrafter"/>
</dbReference>
<dbReference type="Gene3D" id="2.170.130.10">
    <property type="entry name" value="TonB-dependent receptor, plug domain"/>
    <property type="match status" value="1"/>
</dbReference>
<dbReference type="AlphaFoldDB" id="A0A318SSF5"/>
<keyword evidence="8 9" id="KW-0998">Cell outer membrane</keyword>
<sequence length="657" mass="70175">MPNRITRGGRLALPVALSMALPATAQQTGAVELPPIIVQSKRNVATDSAASVTQIDGEEIADRVPDTIAEIVDSVPGVTLVNGGTPSGSGINIRGFGANGTYGTDQKVLIQIDGASVGSEELYRIGTQLYTDPALFREVEVVRGIAGTLEYGSGAVGGLVRLDTIDASDLTGGDVGYRIRQGLQYSSNGDGLTSSTTLGWQLSDRWEFLANYTWREQDDQDDGSGTTINNSASATPSSLFKIRGQITPDQSLTLTYTETSASDRDVPYDSFSTVGGAFGNVDRDIDSSTAALTWDYDPASPLVQMQVQLTYASQTIDQQYIEGSSAFAPPGGYDVVNADHDYETTKLTVRNTAQLTTGAVGHDLRTAVELSRRDRLDANSAPGGQDDRIALFAVDDMRFGSGTTLTPALRYESQRVGNDAAGDFDNDALMGALTVLQEVGGGVSVFASAAYTESLPIIDDLDPASANFPVYMETSEKARTFEVGASWDRGSLLSSGDQLEIRANAYTTALWDVTSYSGVTGVDLDGFELEASYSHGSGFYVDLNGNIQDGKARDSEELWRGIPADDLRVTLGKRWGEALDVSWEVHAAAEVEDAAVTSPGYAVHNLRATWRPELGSHGDDLEVRLAVENAFDRDYTPHLATRPAEGRNILVGLTKTF</sequence>
<keyword evidence="5 9" id="KW-0812">Transmembrane</keyword>
<evidence type="ECO:0000259" key="12">
    <source>
        <dbReference type="Pfam" id="PF00593"/>
    </source>
</evidence>
<dbReference type="RefSeq" id="WP_110815533.1">
    <property type="nucleotide sequence ID" value="NZ_QJTE01000007.1"/>
</dbReference>
<gene>
    <name evidence="14" type="ORF">DFP88_107107</name>
</gene>
<dbReference type="PROSITE" id="PS52016">
    <property type="entry name" value="TONB_DEPENDENT_REC_3"/>
    <property type="match status" value="1"/>
</dbReference>
<keyword evidence="6 10" id="KW-0798">TonB box</keyword>
<keyword evidence="14" id="KW-0675">Receptor</keyword>
<feature type="chain" id="PRO_5016463471" evidence="11">
    <location>
        <begin position="26"/>
        <end position="657"/>
    </location>
</feature>
<dbReference type="GO" id="GO:0015344">
    <property type="term" value="F:siderophore uptake transmembrane transporter activity"/>
    <property type="evidence" value="ECO:0007669"/>
    <property type="project" value="TreeGrafter"/>
</dbReference>
<evidence type="ECO:0000313" key="14">
    <source>
        <dbReference type="EMBL" id="PYE81316.1"/>
    </source>
</evidence>
<reference evidence="14 15" key="1">
    <citation type="submission" date="2018-06" db="EMBL/GenBank/DDBJ databases">
        <title>Genomic Encyclopedia of Type Strains, Phase III (KMG-III): the genomes of soil and plant-associated and newly described type strains.</title>
        <authorList>
            <person name="Whitman W."/>
        </authorList>
    </citation>
    <scope>NUCLEOTIDE SEQUENCE [LARGE SCALE GENOMIC DNA]</scope>
    <source>
        <strain evidence="14 15">CECT 9025</strain>
    </source>
</reference>
<dbReference type="Pfam" id="PF07715">
    <property type="entry name" value="Plug"/>
    <property type="match status" value="1"/>
</dbReference>